<feature type="compositionally biased region" description="Polar residues" evidence="6">
    <location>
        <begin position="12"/>
        <end position="21"/>
    </location>
</feature>
<dbReference type="GO" id="GO:0000981">
    <property type="term" value="F:DNA-binding transcription factor activity, RNA polymerase II-specific"/>
    <property type="evidence" value="ECO:0007669"/>
    <property type="project" value="TreeGrafter"/>
</dbReference>
<keyword evidence="2" id="KW-0805">Transcription regulation</keyword>
<evidence type="ECO:0000256" key="5">
    <source>
        <dbReference type="ARBA" id="ARBA00023242"/>
    </source>
</evidence>
<comment type="caution">
    <text evidence="8">The sequence shown here is derived from an EMBL/GenBank/DDBJ whole genome shotgun (WGS) entry which is preliminary data.</text>
</comment>
<gene>
    <name evidence="8" type="ORF">RDWZM_002232</name>
</gene>
<proteinExistence type="predicted"/>
<evidence type="ECO:0000313" key="9">
    <source>
        <dbReference type="Proteomes" id="UP001142055"/>
    </source>
</evidence>
<feature type="domain" description="BHLH" evidence="7">
    <location>
        <begin position="47"/>
        <end position="104"/>
    </location>
</feature>
<dbReference type="CDD" id="cd19687">
    <property type="entry name" value="bHLHzip_Mlx"/>
    <property type="match status" value="1"/>
</dbReference>
<dbReference type="SMART" id="SM00353">
    <property type="entry name" value="HLH"/>
    <property type="match status" value="1"/>
</dbReference>
<dbReference type="InterPro" id="IPR052207">
    <property type="entry name" value="Max-like/E-box_TFs"/>
</dbReference>
<evidence type="ECO:0000256" key="6">
    <source>
        <dbReference type="SAM" id="MobiDB-lite"/>
    </source>
</evidence>
<evidence type="ECO:0000313" key="8">
    <source>
        <dbReference type="EMBL" id="KAJ6223687.1"/>
    </source>
</evidence>
<dbReference type="InterPro" id="IPR036638">
    <property type="entry name" value="HLH_DNA-bd_sf"/>
</dbReference>
<protein>
    <recommendedName>
        <fullName evidence="7">BHLH domain-containing protein</fullName>
    </recommendedName>
</protein>
<dbReference type="InterPro" id="IPR011598">
    <property type="entry name" value="bHLH_dom"/>
</dbReference>
<evidence type="ECO:0000256" key="1">
    <source>
        <dbReference type="ARBA" id="ARBA00004123"/>
    </source>
</evidence>
<dbReference type="GO" id="GO:0005634">
    <property type="term" value="C:nucleus"/>
    <property type="evidence" value="ECO:0007669"/>
    <property type="project" value="UniProtKB-SubCell"/>
</dbReference>
<sequence length="244" mass="27847">MLPSSTTGSSSVHNSIDHSQCSTISSDDDDSDHDKTSSIGSSNYKERRREAHTQAEQKRRDAIKKGYSDLQLLVPSCTQQDTVSSYKLSKAAILQRSIDYMQAFQQQKNKREKELQLLRKEALGLEIMKTNYEEMVKQHQKSQAQQVQTQQLHSSQSSRQGQFGGQSGIPMISDDTKFEMYKTICDSLFHSFDSSVRVNNFNELSASTIAWLEEHCKPNNLRLMVMSILDNVNKNELNKHQHQI</sequence>
<dbReference type="Pfam" id="PF00010">
    <property type="entry name" value="HLH"/>
    <property type="match status" value="1"/>
</dbReference>
<feature type="region of interest" description="Disordered" evidence="6">
    <location>
        <begin position="136"/>
        <end position="168"/>
    </location>
</feature>
<dbReference type="EMBL" id="JAPWDV010000001">
    <property type="protein sequence ID" value="KAJ6223687.1"/>
    <property type="molecule type" value="Genomic_DNA"/>
</dbReference>
<dbReference type="PROSITE" id="PS50888">
    <property type="entry name" value="BHLH"/>
    <property type="match status" value="1"/>
</dbReference>
<keyword evidence="9" id="KW-1185">Reference proteome</keyword>
<keyword evidence="4" id="KW-0804">Transcription</keyword>
<dbReference type="PANTHER" id="PTHR15741:SF25">
    <property type="entry name" value="MAX-LIKE PROTEIN X"/>
    <property type="match status" value="1"/>
</dbReference>
<keyword evidence="5" id="KW-0539">Nucleus</keyword>
<organism evidence="8 9">
    <name type="scientific">Blomia tropicalis</name>
    <name type="common">Mite</name>
    <dbReference type="NCBI Taxonomy" id="40697"/>
    <lineage>
        <taxon>Eukaryota</taxon>
        <taxon>Metazoa</taxon>
        <taxon>Ecdysozoa</taxon>
        <taxon>Arthropoda</taxon>
        <taxon>Chelicerata</taxon>
        <taxon>Arachnida</taxon>
        <taxon>Acari</taxon>
        <taxon>Acariformes</taxon>
        <taxon>Sarcoptiformes</taxon>
        <taxon>Astigmata</taxon>
        <taxon>Glycyphagoidea</taxon>
        <taxon>Echimyopodidae</taxon>
        <taxon>Blomia</taxon>
    </lineage>
</organism>
<dbReference type="OMA" id="GYETMLQ"/>
<reference evidence="8" key="1">
    <citation type="submission" date="2022-12" db="EMBL/GenBank/DDBJ databases">
        <title>Genome assemblies of Blomia tropicalis.</title>
        <authorList>
            <person name="Cui Y."/>
        </authorList>
    </citation>
    <scope>NUCLEOTIDE SEQUENCE</scope>
    <source>
        <tissue evidence="8">Adult mites</tissue>
    </source>
</reference>
<dbReference type="AlphaFoldDB" id="A0A9Q0MDP2"/>
<evidence type="ECO:0000256" key="3">
    <source>
        <dbReference type="ARBA" id="ARBA00023125"/>
    </source>
</evidence>
<evidence type="ECO:0000256" key="2">
    <source>
        <dbReference type="ARBA" id="ARBA00023015"/>
    </source>
</evidence>
<dbReference type="PANTHER" id="PTHR15741">
    <property type="entry name" value="BASIC HELIX-LOOP-HELIX ZIP TRANSCRIPTION FACTOR"/>
    <property type="match status" value="1"/>
</dbReference>
<evidence type="ECO:0000259" key="7">
    <source>
        <dbReference type="PROSITE" id="PS50888"/>
    </source>
</evidence>
<evidence type="ECO:0000256" key="4">
    <source>
        <dbReference type="ARBA" id="ARBA00023163"/>
    </source>
</evidence>
<accession>A0A9Q0MDP2</accession>
<dbReference type="Proteomes" id="UP001142055">
    <property type="component" value="Chromosome 1"/>
</dbReference>
<name>A0A9Q0MDP2_BLOTA</name>
<feature type="compositionally biased region" description="Basic and acidic residues" evidence="6">
    <location>
        <begin position="44"/>
        <end position="60"/>
    </location>
</feature>
<dbReference type="GO" id="GO:0046983">
    <property type="term" value="F:protein dimerization activity"/>
    <property type="evidence" value="ECO:0007669"/>
    <property type="project" value="InterPro"/>
</dbReference>
<feature type="compositionally biased region" description="Low complexity" evidence="6">
    <location>
        <begin position="1"/>
        <end position="11"/>
    </location>
</feature>
<keyword evidence="3" id="KW-0238">DNA-binding</keyword>
<dbReference type="Gene3D" id="4.10.280.10">
    <property type="entry name" value="Helix-loop-helix DNA-binding domain"/>
    <property type="match status" value="1"/>
</dbReference>
<comment type="subcellular location">
    <subcellularLocation>
        <location evidence="1">Nucleus</location>
    </subcellularLocation>
</comment>
<dbReference type="SUPFAM" id="SSF47459">
    <property type="entry name" value="HLH, helix-loop-helix DNA-binding domain"/>
    <property type="match status" value="1"/>
</dbReference>
<dbReference type="GO" id="GO:0000978">
    <property type="term" value="F:RNA polymerase II cis-regulatory region sequence-specific DNA binding"/>
    <property type="evidence" value="ECO:0007669"/>
    <property type="project" value="TreeGrafter"/>
</dbReference>
<feature type="compositionally biased region" description="Low complexity" evidence="6">
    <location>
        <begin position="141"/>
        <end position="161"/>
    </location>
</feature>
<feature type="region of interest" description="Disordered" evidence="6">
    <location>
        <begin position="1"/>
        <end position="60"/>
    </location>
</feature>